<keyword evidence="1" id="KW-0472">Membrane</keyword>
<gene>
    <name evidence="3" type="ORF">BaRGS_00007061</name>
</gene>
<protein>
    <recommendedName>
        <fullName evidence="2">FKRP stem domain-containing protein</fullName>
    </recommendedName>
</protein>
<dbReference type="InterPro" id="IPR055105">
    <property type="entry name" value="FKRP_N"/>
</dbReference>
<sequence>MLMRRWRWLIGAALILNILIMMYLVQQPLSSSTYSHQTQGHNLQQDGHSPETFANSVTVILRDFENFDNAIVDTIKELQSVLPGVKVLVIGDTQPYPPLHVDKTWNTDIVSLQVNLLHNYSSSRPDHLIKTKFVLLLPDGVRLKHWRNLQTAANHLGGKGRTKAVAVGVGQQPLQCLSLDVDLKRWQVTFTTHNASSDYCDNLFTTG</sequence>
<proteinExistence type="predicted"/>
<name>A0ABD0LQW0_9CAEN</name>
<evidence type="ECO:0000313" key="4">
    <source>
        <dbReference type="Proteomes" id="UP001519460"/>
    </source>
</evidence>
<dbReference type="AlphaFoldDB" id="A0ABD0LQW0"/>
<reference evidence="3 4" key="1">
    <citation type="journal article" date="2023" name="Sci. Data">
        <title>Genome assembly of the Korean intertidal mud-creeper Batillaria attramentaria.</title>
        <authorList>
            <person name="Patra A.K."/>
            <person name="Ho P.T."/>
            <person name="Jun S."/>
            <person name="Lee S.J."/>
            <person name="Kim Y."/>
            <person name="Won Y.J."/>
        </authorList>
    </citation>
    <scope>NUCLEOTIDE SEQUENCE [LARGE SCALE GENOMIC DNA]</scope>
    <source>
        <strain evidence="3">Wonlab-2016</strain>
    </source>
</reference>
<keyword evidence="1" id="KW-1133">Transmembrane helix</keyword>
<evidence type="ECO:0000256" key="1">
    <source>
        <dbReference type="SAM" id="Phobius"/>
    </source>
</evidence>
<dbReference type="Pfam" id="PF22921">
    <property type="entry name" value="FKRP_N"/>
    <property type="match status" value="1"/>
</dbReference>
<organism evidence="3 4">
    <name type="scientific">Batillaria attramentaria</name>
    <dbReference type="NCBI Taxonomy" id="370345"/>
    <lineage>
        <taxon>Eukaryota</taxon>
        <taxon>Metazoa</taxon>
        <taxon>Spiralia</taxon>
        <taxon>Lophotrochozoa</taxon>
        <taxon>Mollusca</taxon>
        <taxon>Gastropoda</taxon>
        <taxon>Caenogastropoda</taxon>
        <taxon>Sorbeoconcha</taxon>
        <taxon>Cerithioidea</taxon>
        <taxon>Batillariidae</taxon>
        <taxon>Batillaria</taxon>
    </lineage>
</organism>
<keyword evidence="1" id="KW-0812">Transmembrane</keyword>
<dbReference type="Proteomes" id="UP001519460">
    <property type="component" value="Unassembled WGS sequence"/>
</dbReference>
<evidence type="ECO:0000313" key="3">
    <source>
        <dbReference type="EMBL" id="KAK7501630.1"/>
    </source>
</evidence>
<accession>A0ABD0LQW0</accession>
<evidence type="ECO:0000259" key="2">
    <source>
        <dbReference type="Pfam" id="PF22921"/>
    </source>
</evidence>
<keyword evidence="4" id="KW-1185">Reference proteome</keyword>
<dbReference type="EMBL" id="JACVVK020000030">
    <property type="protein sequence ID" value="KAK7501630.1"/>
    <property type="molecule type" value="Genomic_DNA"/>
</dbReference>
<feature type="transmembrane region" description="Helical" evidence="1">
    <location>
        <begin position="6"/>
        <end position="25"/>
    </location>
</feature>
<comment type="caution">
    <text evidence="3">The sequence shown here is derived from an EMBL/GenBank/DDBJ whole genome shotgun (WGS) entry which is preliminary data.</text>
</comment>
<feature type="domain" description="FKRP stem" evidence="2">
    <location>
        <begin position="49"/>
        <end position="203"/>
    </location>
</feature>